<keyword evidence="9 12" id="KW-0456">Lyase</keyword>
<comment type="caution">
    <text evidence="12">Was originally thought to be a dihydrodipicolinate synthase (DHDPS), catalyzing the condensation of (S)-aspartate-beta-semialdehyde [(S)-ASA] and pyruvate to dihydrodipicolinate (DHDP). However, it was shown in E.coli that the product of the enzymatic reaction is not dihydrodipicolinate but in fact (4S)-4-hydroxy-2,3,4,5-tetrahydro-(2S)-dipicolinic acid (HTPA), and that the consecutive dehydration reaction leading to DHDP is not spontaneous but catalyzed by DapB.</text>
</comment>
<dbReference type="PROSITE" id="PS00665">
    <property type="entry name" value="DHDPS_1"/>
    <property type="match status" value="1"/>
</dbReference>
<dbReference type="NCBIfam" id="TIGR00674">
    <property type="entry name" value="dapA"/>
    <property type="match status" value="1"/>
</dbReference>
<protein>
    <recommendedName>
        <fullName evidence="4 12">4-hydroxy-tetrahydrodipicolinate synthase</fullName>
        <shortName evidence="12">HTPA synthase</shortName>
        <ecNumber evidence="4 12">4.3.3.7</ecNumber>
    </recommendedName>
</protein>
<evidence type="ECO:0000313" key="17">
    <source>
        <dbReference type="Proteomes" id="UP000288405"/>
    </source>
</evidence>
<dbReference type="UniPathway" id="UPA00034">
    <property type="reaction ID" value="UER00017"/>
</dbReference>
<comment type="subcellular location">
    <subcellularLocation>
        <location evidence="12">Cytoplasm</location>
    </subcellularLocation>
</comment>
<reference evidence="16 17" key="1">
    <citation type="journal article" date="2011" name="Front. Microbiol.">
        <title>Genomic signatures of strain selection and enhancement in Bacillus atrophaeus var. globigii, a historical biowarfare simulant.</title>
        <authorList>
            <person name="Gibbons H.S."/>
            <person name="Broomall S.M."/>
            <person name="McNew L.A."/>
            <person name="Daligault H."/>
            <person name="Chapman C."/>
            <person name="Bruce D."/>
            <person name="Karavis M."/>
            <person name="Krepps M."/>
            <person name="McGregor P.A."/>
            <person name="Hong C."/>
            <person name="Park K.H."/>
            <person name="Akmal A."/>
            <person name="Feldman A."/>
            <person name="Lin J.S."/>
            <person name="Chang W.E."/>
            <person name="Higgs B.W."/>
            <person name="Demirev P."/>
            <person name="Lindquist J."/>
            <person name="Liem A."/>
            <person name="Fochler E."/>
            <person name="Read T.D."/>
            <person name="Tapia R."/>
            <person name="Johnson S."/>
            <person name="Bishop-Lilly K.A."/>
            <person name="Detter C."/>
            <person name="Han C."/>
            <person name="Sozhamannan S."/>
            <person name="Rosenzweig C.N."/>
            <person name="Skowronski E.W."/>
        </authorList>
    </citation>
    <scope>NUCLEOTIDE SEQUENCE [LARGE SCALE GENOMIC DNA]</scope>
    <source>
        <strain evidence="16 17">GYP-17</strain>
    </source>
</reference>
<accession>A0A432WN25</accession>
<dbReference type="SUPFAM" id="SSF51569">
    <property type="entry name" value="Aldolase"/>
    <property type="match status" value="1"/>
</dbReference>
<dbReference type="GO" id="GO:0005829">
    <property type="term" value="C:cytosol"/>
    <property type="evidence" value="ECO:0007669"/>
    <property type="project" value="TreeGrafter"/>
</dbReference>
<keyword evidence="8 12" id="KW-0457">Lysine biosynthesis</keyword>
<keyword evidence="5 12" id="KW-0963">Cytoplasm</keyword>
<feature type="site" description="Part of a proton relay during catalysis" evidence="12">
    <location>
        <position position="44"/>
    </location>
</feature>
<evidence type="ECO:0000256" key="1">
    <source>
        <dbReference type="ARBA" id="ARBA00003294"/>
    </source>
</evidence>
<evidence type="ECO:0000256" key="5">
    <source>
        <dbReference type="ARBA" id="ARBA00022490"/>
    </source>
</evidence>
<dbReference type="Gene3D" id="3.20.20.70">
    <property type="entry name" value="Aldolase class I"/>
    <property type="match status" value="1"/>
</dbReference>
<dbReference type="RefSeq" id="WP_126776311.1">
    <property type="nucleotide sequence ID" value="NZ_PIPM01000003.1"/>
</dbReference>
<dbReference type="PRINTS" id="PR00146">
    <property type="entry name" value="DHPICSNTHASE"/>
</dbReference>
<comment type="pathway">
    <text evidence="2 12">Amino-acid biosynthesis; L-lysine biosynthesis via DAP pathway; (S)-tetrahydrodipicolinate from L-aspartate: step 3/4.</text>
</comment>
<evidence type="ECO:0000256" key="11">
    <source>
        <dbReference type="ARBA" id="ARBA00047836"/>
    </source>
</evidence>
<sequence length="300" mass="32578">MLTGSMVALVTPFTSNGNIDYKLLAELVEFHIQYGTDAIVSVGTTGESPTLSHDEHVDVVRATVEVAAGRIKVVAGNGSNSTQEAVQLTERIAVLGVDGFLNVTPYYNKPSHRGIIEHYRHVSEASDVPQFLYNVPGRTCCDITPEIVAELAQFKNIVGIKEATGDVTRVAELQKLCGNDFLLLSGDDPTAKDFMLAGGHGVISVTANLMPQTMKRMVDAATRGERSEAEALDARLRPLHEALFIEANPIPVKWAMARLGWIQANYRLPLTLPELASQKVIEQALIEAGQLKDRSSDEVS</sequence>
<evidence type="ECO:0000256" key="14">
    <source>
        <dbReference type="PIRSR" id="PIRSR001365-1"/>
    </source>
</evidence>
<dbReference type="InterPro" id="IPR020625">
    <property type="entry name" value="Schiff_base-form_aldolases_AS"/>
</dbReference>
<evidence type="ECO:0000256" key="4">
    <source>
        <dbReference type="ARBA" id="ARBA00012086"/>
    </source>
</evidence>
<feature type="binding site" evidence="12 15">
    <location>
        <position position="203"/>
    </location>
    <ligand>
        <name>pyruvate</name>
        <dbReference type="ChEBI" id="CHEBI:15361"/>
    </ligand>
</feature>
<evidence type="ECO:0000256" key="8">
    <source>
        <dbReference type="ARBA" id="ARBA00023154"/>
    </source>
</evidence>
<keyword evidence="17" id="KW-1185">Reference proteome</keyword>
<dbReference type="PANTHER" id="PTHR12128">
    <property type="entry name" value="DIHYDRODIPICOLINATE SYNTHASE"/>
    <property type="match status" value="1"/>
</dbReference>
<dbReference type="HAMAP" id="MF_00418">
    <property type="entry name" value="DapA"/>
    <property type="match status" value="1"/>
</dbReference>
<comment type="subunit">
    <text evidence="12">Homotetramer; dimer of dimers.</text>
</comment>
<evidence type="ECO:0000256" key="3">
    <source>
        <dbReference type="ARBA" id="ARBA00007592"/>
    </source>
</evidence>
<comment type="catalytic activity">
    <reaction evidence="11 12">
        <text>L-aspartate 4-semialdehyde + pyruvate = (2S,4S)-4-hydroxy-2,3,4,5-tetrahydrodipicolinate + H2O + H(+)</text>
        <dbReference type="Rhea" id="RHEA:34171"/>
        <dbReference type="ChEBI" id="CHEBI:15361"/>
        <dbReference type="ChEBI" id="CHEBI:15377"/>
        <dbReference type="ChEBI" id="CHEBI:15378"/>
        <dbReference type="ChEBI" id="CHEBI:67139"/>
        <dbReference type="ChEBI" id="CHEBI:537519"/>
        <dbReference type="EC" id="4.3.3.7"/>
    </reaction>
</comment>
<feature type="active site" description="Schiff-base intermediate with substrate" evidence="12 14">
    <location>
        <position position="161"/>
    </location>
</feature>
<evidence type="ECO:0000256" key="12">
    <source>
        <dbReference type="HAMAP-Rule" id="MF_00418"/>
    </source>
</evidence>
<evidence type="ECO:0000256" key="9">
    <source>
        <dbReference type="ARBA" id="ARBA00023239"/>
    </source>
</evidence>
<dbReference type="InterPro" id="IPR013785">
    <property type="entry name" value="Aldolase_TIM"/>
</dbReference>
<dbReference type="PANTHER" id="PTHR12128:SF66">
    <property type="entry name" value="4-HYDROXY-2-OXOGLUTARATE ALDOLASE, MITOCHONDRIAL"/>
    <property type="match status" value="1"/>
</dbReference>
<evidence type="ECO:0000256" key="7">
    <source>
        <dbReference type="ARBA" id="ARBA00022915"/>
    </source>
</evidence>
<proteinExistence type="inferred from homology"/>
<dbReference type="GO" id="GO:0008840">
    <property type="term" value="F:4-hydroxy-tetrahydrodipicolinate synthase activity"/>
    <property type="evidence" value="ECO:0007669"/>
    <property type="project" value="UniProtKB-UniRule"/>
</dbReference>
<organism evidence="16 17">
    <name type="scientific">Aliidiomarina sanyensis</name>
    <dbReference type="NCBI Taxonomy" id="1249555"/>
    <lineage>
        <taxon>Bacteria</taxon>
        <taxon>Pseudomonadati</taxon>
        <taxon>Pseudomonadota</taxon>
        <taxon>Gammaproteobacteria</taxon>
        <taxon>Alteromonadales</taxon>
        <taxon>Idiomarinaceae</taxon>
        <taxon>Aliidiomarina</taxon>
    </lineage>
</organism>
<evidence type="ECO:0000313" key="16">
    <source>
        <dbReference type="EMBL" id="RUO35193.1"/>
    </source>
</evidence>
<dbReference type="OrthoDB" id="9782828at2"/>
<keyword evidence="7 12" id="KW-0220">Diaminopimelate biosynthesis</keyword>
<feature type="active site" description="Proton donor/acceptor" evidence="12 14">
    <location>
        <position position="133"/>
    </location>
</feature>
<dbReference type="Pfam" id="PF00701">
    <property type="entry name" value="DHDPS"/>
    <property type="match status" value="1"/>
</dbReference>
<dbReference type="InterPro" id="IPR002220">
    <property type="entry name" value="DapA-like"/>
</dbReference>
<evidence type="ECO:0000256" key="13">
    <source>
        <dbReference type="PIRNR" id="PIRNR001365"/>
    </source>
</evidence>
<keyword evidence="10 12" id="KW-0704">Schiff base</keyword>
<dbReference type="InterPro" id="IPR005263">
    <property type="entry name" value="DapA"/>
</dbReference>
<dbReference type="SMART" id="SM01130">
    <property type="entry name" value="DHDPS"/>
    <property type="match status" value="1"/>
</dbReference>
<evidence type="ECO:0000256" key="15">
    <source>
        <dbReference type="PIRSR" id="PIRSR001365-2"/>
    </source>
</evidence>
<name>A0A432WN25_9GAMM</name>
<dbReference type="PROSITE" id="PS00666">
    <property type="entry name" value="DHDPS_2"/>
    <property type="match status" value="1"/>
</dbReference>
<comment type="similarity">
    <text evidence="3 12 13">Belongs to the DapA family.</text>
</comment>
<dbReference type="EC" id="4.3.3.7" evidence="4 12"/>
<dbReference type="CDD" id="cd00950">
    <property type="entry name" value="DHDPS"/>
    <property type="match status" value="1"/>
</dbReference>
<dbReference type="Proteomes" id="UP000288405">
    <property type="component" value="Unassembled WGS sequence"/>
</dbReference>
<evidence type="ECO:0000256" key="6">
    <source>
        <dbReference type="ARBA" id="ARBA00022605"/>
    </source>
</evidence>
<dbReference type="GO" id="GO:0009089">
    <property type="term" value="P:lysine biosynthetic process via diaminopimelate"/>
    <property type="evidence" value="ECO:0007669"/>
    <property type="project" value="UniProtKB-UniRule"/>
</dbReference>
<dbReference type="AlphaFoldDB" id="A0A432WN25"/>
<dbReference type="InterPro" id="IPR020624">
    <property type="entry name" value="Schiff_base-form_aldolases_CS"/>
</dbReference>
<dbReference type="GO" id="GO:0019877">
    <property type="term" value="P:diaminopimelate biosynthetic process"/>
    <property type="evidence" value="ECO:0007669"/>
    <property type="project" value="UniProtKB-UniRule"/>
</dbReference>
<comment type="caution">
    <text evidence="16">The sequence shown here is derived from an EMBL/GenBank/DDBJ whole genome shotgun (WGS) entry which is preliminary data.</text>
</comment>
<evidence type="ECO:0000256" key="10">
    <source>
        <dbReference type="ARBA" id="ARBA00023270"/>
    </source>
</evidence>
<dbReference type="EMBL" id="PIPM01000003">
    <property type="protein sequence ID" value="RUO35193.1"/>
    <property type="molecule type" value="Genomic_DNA"/>
</dbReference>
<comment type="function">
    <text evidence="1 12">Catalyzes the condensation of (S)-aspartate-beta-semialdehyde [(S)-ASA] and pyruvate to 4-hydroxy-tetrahydrodipicolinate (HTPA).</text>
</comment>
<feature type="site" description="Part of a proton relay during catalysis" evidence="12">
    <location>
        <position position="107"/>
    </location>
</feature>
<keyword evidence="6 12" id="KW-0028">Amino-acid biosynthesis</keyword>
<gene>
    <name evidence="12" type="primary">dapA</name>
    <name evidence="16" type="ORF">CWE11_03930</name>
</gene>
<evidence type="ECO:0000256" key="2">
    <source>
        <dbReference type="ARBA" id="ARBA00005120"/>
    </source>
</evidence>
<dbReference type="PIRSF" id="PIRSF001365">
    <property type="entry name" value="DHDPS"/>
    <property type="match status" value="1"/>
</dbReference>
<feature type="binding site" evidence="12 15">
    <location>
        <position position="45"/>
    </location>
    <ligand>
        <name>pyruvate</name>
        <dbReference type="ChEBI" id="CHEBI:15361"/>
    </ligand>
</feature>